<organism evidence="1 2">
    <name type="scientific">Candidatus Gottesmanbacteria bacterium RIFCSPHIGHO2_02_FULL_39_14</name>
    <dbReference type="NCBI Taxonomy" id="1798383"/>
    <lineage>
        <taxon>Bacteria</taxon>
        <taxon>Candidatus Gottesmaniibacteriota</taxon>
    </lineage>
</organism>
<dbReference type="Proteomes" id="UP000176253">
    <property type="component" value="Unassembled WGS sequence"/>
</dbReference>
<dbReference type="EMBL" id="MFJM01000024">
    <property type="protein sequence ID" value="OGG18000.1"/>
    <property type="molecule type" value="Genomic_DNA"/>
</dbReference>
<name>A0A1F5ZZY1_9BACT</name>
<comment type="caution">
    <text evidence="1">The sequence shown here is derived from an EMBL/GenBank/DDBJ whole genome shotgun (WGS) entry which is preliminary data.</text>
</comment>
<gene>
    <name evidence="1" type="ORF">A3D78_03080</name>
</gene>
<sequence length="199" mass="23683">MESLFISKTYFINKLREKRIALFSLSDIKKLFGIENVNTLKHLLRRLKNAKIIKRLIKNKYLFLQSKNEPGDFEIANFLVIPSYISLESALSYYGIIDQFSYHISSIILNKPRKFKVDEKTFIYSKINKGYFRDFIKMDSFLIASKEKALFDYCYFIYKGLRSLNVLDDIKVYLNMPVFLKYFKINAQGKFRNFLTKYA</sequence>
<evidence type="ECO:0000313" key="2">
    <source>
        <dbReference type="Proteomes" id="UP000176253"/>
    </source>
</evidence>
<evidence type="ECO:0000313" key="1">
    <source>
        <dbReference type="EMBL" id="OGG18000.1"/>
    </source>
</evidence>
<dbReference type="STRING" id="1798383.A3D78_03080"/>
<evidence type="ECO:0008006" key="3">
    <source>
        <dbReference type="Google" id="ProtNLM"/>
    </source>
</evidence>
<protein>
    <recommendedName>
        <fullName evidence="3">AbiEi antitoxin C-terminal domain-containing protein</fullName>
    </recommendedName>
</protein>
<accession>A0A1F5ZZY1</accession>
<dbReference type="AlphaFoldDB" id="A0A1F5ZZY1"/>
<reference evidence="1 2" key="1">
    <citation type="journal article" date="2016" name="Nat. Commun.">
        <title>Thousands of microbial genomes shed light on interconnected biogeochemical processes in an aquifer system.</title>
        <authorList>
            <person name="Anantharaman K."/>
            <person name="Brown C.T."/>
            <person name="Hug L.A."/>
            <person name="Sharon I."/>
            <person name="Castelle C.J."/>
            <person name="Probst A.J."/>
            <person name="Thomas B.C."/>
            <person name="Singh A."/>
            <person name="Wilkins M.J."/>
            <person name="Karaoz U."/>
            <person name="Brodie E.L."/>
            <person name="Williams K.H."/>
            <person name="Hubbard S.S."/>
            <person name="Banfield J.F."/>
        </authorList>
    </citation>
    <scope>NUCLEOTIDE SEQUENCE [LARGE SCALE GENOMIC DNA]</scope>
</reference>
<proteinExistence type="predicted"/>